<comment type="similarity">
    <text evidence="1">Belongs to the bacterial/plant glucose-1-phosphate adenylyltransferase family.</text>
</comment>
<organism evidence="5 6">
    <name type="scientific">Papillibacter cinnamivorans DSM 12816</name>
    <dbReference type="NCBI Taxonomy" id="1122930"/>
    <lineage>
        <taxon>Bacteria</taxon>
        <taxon>Bacillati</taxon>
        <taxon>Bacillota</taxon>
        <taxon>Clostridia</taxon>
        <taxon>Eubacteriales</taxon>
        <taxon>Oscillospiraceae</taxon>
        <taxon>Papillibacter</taxon>
    </lineage>
</organism>
<dbReference type="Gene3D" id="3.90.550.10">
    <property type="entry name" value="Spore Coat Polysaccharide Biosynthesis Protein SpsA, Chain A"/>
    <property type="match status" value="1"/>
</dbReference>
<dbReference type="Pfam" id="PF24894">
    <property type="entry name" value="Hexapep_GlmU"/>
    <property type="match status" value="1"/>
</dbReference>
<dbReference type="NCBIfam" id="TIGR02092">
    <property type="entry name" value="glgD"/>
    <property type="match status" value="1"/>
</dbReference>
<dbReference type="Pfam" id="PF00483">
    <property type="entry name" value="NTP_transferase"/>
    <property type="match status" value="1"/>
</dbReference>
<feature type="domain" description="Glucose-1-phosphate adenylyltransferase/Bifunctional protein GlmU-like C-terminal hexapeptide" evidence="4">
    <location>
        <begin position="287"/>
        <end position="358"/>
    </location>
</feature>
<keyword evidence="6" id="KW-1185">Reference proteome</keyword>
<dbReference type="GO" id="GO:0008878">
    <property type="term" value="F:glucose-1-phosphate adenylyltransferase activity"/>
    <property type="evidence" value="ECO:0007669"/>
    <property type="project" value="InterPro"/>
</dbReference>
<feature type="domain" description="Nucleotidyl transferase" evidence="3">
    <location>
        <begin position="8"/>
        <end position="159"/>
    </location>
</feature>
<dbReference type="PANTHER" id="PTHR43523:SF6">
    <property type="entry name" value="GLYCOGEN BIOSYNTHESIS PROTEIN GLGD"/>
    <property type="match status" value="1"/>
</dbReference>
<sequence length="371" mass="41630">MNDMHGILFAYSAGSRLQQLVEHRTTSSLPFAGRYRLIDFMLSNMVNSGIPDIGVIMHENYQSLLDHLGSGKDWDLSRKHGGLKLLPPFAYTGNGRQGGYRGKLEALSGVYSYLEKIRQEYVVLANGDMAVNLPLEKVLKAHLDHCADITAVCTRRTRGTPAESTYFSLLPDGRITDTACGHYQEGSFESLDVYILSKSLLLNLVDYCSGHNQYSFEQDVMQRMRESLLLYGYEWDGYAARFQCIADYYTKSMELLDPRIRQELFCRDRNIRTRDYSNPSTYYGPDSSCQNSLISDGCLIEGRAENSILFRSVVIEPGATVTNCVLMQGTRVQSGAVMKYVIADKRVTVHSGRVLIGHETYPLAISKGSVI</sequence>
<dbReference type="InterPro" id="IPR011832">
    <property type="entry name" value="GlgDAde_trans"/>
</dbReference>
<accession>A0A1W2A5W9</accession>
<evidence type="ECO:0000313" key="5">
    <source>
        <dbReference type="EMBL" id="SMC55821.1"/>
    </source>
</evidence>
<protein>
    <submittedName>
        <fullName evidence="5">Glucose-1-phosphate adenylyltransferase</fullName>
    </submittedName>
</protein>
<dbReference type="SUPFAM" id="SSF51161">
    <property type="entry name" value="Trimeric LpxA-like enzymes"/>
    <property type="match status" value="1"/>
</dbReference>
<keyword evidence="2" id="KW-0320">Glycogen biosynthesis</keyword>
<reference evidence="5 6" key="1">
    <citation type="submission" date="2017-04" db="EMBL/GenBank/DDBJ databases">
        <authorList>
            <person name="Afonso C.L."/>
            <person name="Miller P.J."/>
            <person name="Scott M.A."/>
            <person name="Spackman E."/>
            <person name="Goraichik I."/>
            <person name="Dimitrov K.M."/>
            <person name="Suarez D.L."/>
            <person name="Swayne D.E."/>
        </authorList>
    </citation>
    <scope>NUCLEOTIDE SEQUENCE [LARGE SCALE GENOMIC DNA]</scope>
    <source>
        <strain evidence="5 6">DSM 12816</strain>
    </source>
</reference>
<dbReference type="InterPro" id="IPR011831">
    <property type="entry name" value="ADP-Glc_PPase"/>
</dbReference>
<keyword evidence="5" id="KW-0548">Nucleotidyltransferase</keyword>
<dbReference type="STRING" id="1122930.SAMN02745168_1505"/>
<evidence type="ECO:0000256" key="2">
    <source>
        <dbReference type="ARBA" id="ARBA00023056"/>
    </source>
</evidence>
<dbReference type="Gene3D" id="2.160.10.10">
    <property type="entry name" value="Hexapeptide repeat proteins"/>
    <property type="match status" value="1"/>
</dbReference>
<dbReference type="RefSeq" id="WP_084234115.1">
    <property type="nucleotide sequence ID" value="NZ_FWXW01000003.1"/>
</dbReference>
<dbReference type="InterPro" id="IPR056818">
    <property type="entry name" value="GlmU/GlgC-like_hexapep"/>
</dbReference>
<dbReference type="CDD" id="cd04651">
    <property type="entry name" value="LbH_G1P_AT_C"/>
    <property type="match status" value="1"/>
</dbReference>
<evidence type="ECO:0000313" key="6">
    <source>
        <dbReference type="Proteomes" id="UP000192790"/>
    </source>
</evidence>
<dbReference type="PANTHER" id="PTHR43523">
    <property type="entry name" value="GLUCOSE-1-PHOSPHATE ADENYLYLTRANSFERASE-RELATED"/>
    <property type="match status" value="1"/>
</dbReference>
<dbReference type="Proteomes" id="UP000192790">
    <property type="component" value="Unassembled WGS sequence"/>
</dbReference>
<proteinExistence type="inferred from homology"/>
<dbReference type="AlphaFoldDB" id="A0A1W2A5W9"/>
<dbReference type="CDD" id="cd02508">
    <property type="entry name" value="ADP_Glucose_PP"/>
    <property type="match status" value="1"/>
</dbReference>
<dbReference type="SUPFAM" id="SSF53448">
    <property type="entry name" value="Nucleotide-diphospho-sugar transferases"/>
    <property type="match status" value="1"/>
</dbReference>
<dbReference type="InterPro" id="IPR011004">
    <property type="entry name" value="Trimer_LpxA-like_sf"/>
</dbReference>
<dbReference type="InterPro" id="IPR029044">
    <property type="entry name" value="Nucleotide-diphossugar_trans"/>
</dbReference>
<evidence type="ECO:0000256" key="1">
    <source>
        <dbReference type="ARBA" id="ARBA00010443"/>
    </source>
</evidence>
<keyword evidence="5" id="KW-0808">Transferase</keyword>
<name>A0A1W2A5W9_9FIRM</name>
<evidence type="ECO:0000259" key="3">
    <source>
        <dbReference type="Pfam" id="PF00483"/>
    </source>
</evidence>
<gene>
    <name evidence="5" type="ORF">SAMN02745168_1505</name>
</gene>
<dbReference type="InterPro" id="IPR005835">
    <property type="entry name" value="NTP_transferase_dom"/>
</dbReference>
<dbReference type="GO" id="GO:0005978">
    <property type="term" value="P:glycogen biosynthetic process"/>
    <property type="evidence" value="ECO:0007669"/>
    <property type="project" value="UniProtKB-KW"/>
</dbReference>
<evidence type="ECO:0000259" key="4">
    <source>
        <dbReference type="Pfam" id="PF24894"/>
    </source>
</evidence>
<dbReference type="OrthoDB" id="9801810at2"/>
<dbReference type="EMBL" id="FWXW01000003">
    <property type="protein sequence ID" value="SMC55821.1"/>
    <property type="molecule type" value="Genomic_DNA"/>
</dbReference>